<dbReference type="RefSeq" id="WP_130233259.1">
    <property type="nucleotide sequence ID" value="NZ_BMEF01000039.1"/>
</dbReference>
<dbReference type="AlphaFoldDB" id="A0A5C2H7W9"/>
<comment type="similarity">
    <text evidence="1">Belongs to the sodium:galactoside symporter (TC 2.A.2) family.</text>
</comment>
<accession>A0A5C2H7W9</accession>
<dbReference type="EMBL" id="CP035928">
    <property type="protein sequence ID" value="QEP34318.1"/>
    <property type="molecule type" value="Genomic_DNA"/>
</dbReference>
<dbReference type="PANTHER" id="PTHR11328:SF24">
    <property type="entry name" value="MAJOR FACILITATOR SUPERFAMILY (MFS) PROFILE DOMAIN-CONTAINING PROTEIN"/>
    <property type="match status" value="1"/>
</dbReference>
<evidence type="ECO:0000313" key="2">
    <source>
        <dbReference type="EMBL" id="QEP34318.1"/>
    </source>
</evidence>
<keyword evidence="3" id="KW-1185">Reference proteome</keyword>
<protein>
    <submittedName>
        <fullName evidence="2">Major facilitator superfamily transporter</fullName>
    </submittedName>
</protein>
<dbReference type="KEGG" id="apai:APAC_1197"/>
<dbReference type="SUPFAM" id="SSF103473">
    <property type="entry name" value="MFS general substrate transporter"/>
    <property type="match status" value="1"/>
</dbReference>
<reference evidence="2 3" key="3">
    <citation type="submission" date="2019-09" db="EMBL/GenBank/DDBJ databases">
        <title>Taxonomic note: a critical rebuttal of the proposed division of the genus Arcobacter into six genera, emended descriptions of Arcobacter anaerophilus and the genus Arcobacter, and an assessment of genus-level boundaries for Epsilonproteobacteria using in silico genomic comparator tools.</title>
        <authorList>
            <person name="On S.L.W."/>
            <person name="Miller W.G."/>
            <person name="Biggs P."/>
            <person name="Cornelius A."/>
            <person name="Vandamme P."/>
        </authorList>
    </citation>
    <scope>NUCLEOTIDE SEQUENCE [LARGE SCALE GENOMIC DNA]</scope>
    <source>
        <strain evidence="2 3">LMG 26638</strain>
    </source>
</reference>
<dbReference type="PANTHER" id="PTHR11328">
    <property type="entry name" value="MAJOR FACILITATOR SUPERFAMILY DOMAIN-CONTAINING PROTEIN"/>
    <property type="match status" value="1"/>
</dbReference>
<dbReference type="Proteomes" id="UP000322726">
    <property type="component" value="Chromosome"/>
</dbReference>
<reference evidence="2 3" key="1">
    <citation type="submission" date="2019-09" db="EMBL/GenBank/DDBJ databases">
        <title>Complete genome sequencing of four Arcobacter species reveals a diverse suite of mobile elements.</title>
        <authorList>
            <person name="Miller W.G."/>
            <person name="Yee E."/>
            <person name="Bono J.L."/>
        </authorList>
    </citation>
    <scope>NUCLEOTIDE SEQUENCE [LARGE SCALE GENOMIC DNA]</scope>
    <source>
        <strain evidence="2 3">LMG 26638</strain>
    </source>
</reference>
<evidence type="ECO:0000256" key="1">
    <source>
        <dbReference type="ARBA" id="ARBA00009617"/>
    </source>
</evidence>
<dbReference type="GO" id="GO:0005886">
    <property type="term" value="C:plasma membrane"/>
    <property type="evidence" value="ECO:0007669"/>
    <property type="project" value="TreeGrafter"/>
</dbReference>
<proteinExistence type="inferred from homology"/>
<dbReference type="GO" id="GO:0015293">
    <property type="term" value="F:symporter activity"/>
    <property type="evidence" value="ECO:0007669"/>
    <property type="project" value="InterPro"/>
</dbReference>
<dbReference type="InterPro" id="IPR039672">
    <property type="entry name" value="MFS_2"/>
</dbReference>
<gene>
    <name evidence="2" type="ORF">APAC_1197</name>
</gene>
<organism evidence="2 3">
    <name type="scientific">Malaciobacter pacificus</name>
    <dbReference type="NCBI Taxonomy" id="1080223"/>
    <lineage>
        <taxon>Bacteria</taxon>
        <taxon>Pseudomonadati</taxon>
        <taxon>Campylobacterota</taxon>
        <taxon>Epsilonproteobacteria</taxon>
        <taxon>Campylobacterales</taxon>
        <taxon>Arcobacteraceae</taxon>
        <taxon>Malaciobacter</taxon>
    </lineage>
</organism>
<dbReference type="Gene3D" id="1.20.1250.20">
    <property type="entry name" value="MFS general substrate transporter like domains"/>
    <property type="match status" value="2"/>
</dbReference>
<evidence type="ECO:0000313" key="3">
    <source>
        <dbReference type="Proteomes" id="UP000322726"/>
    </source>
</evidence>
<dbReference type="Pfam" id="PF13347">
    <property type="entry name" value="MFS_2"/>
    <property type="match status" value="1"/>
</dbReference>
<sequence>MNNNEALKTKVFSYGILGIPLAFLGFPLFIYLPNFYVEYLGFTLSSVGIILFFSRIIDMFLDPIIGNFTDNYLTKKTIILFSYIFLIIGIYFLINPFSKSLYWLFIFSTLTYISYSFILIPYLTLNSEIVKKEHFTKLSFSREFFIILGVIIALLLPYIFNVSQNSEDTLNLLLNLLLIIIPISLFIFIKGIDEPKKQKKKEQKFIKYLLVFFNKHPNNKKILYAFLLNNLANALPATLFLFYVKYVLNLEEKSGEFLLIYFFSSIFTFLFWIKLSKKFGLENTWIISISFSIIAFSFVPFLNEGDYLYFLMICIFTGMCLGSDMAIPTSIQSSIAQKHKRIKGILFGFWAMITKLALSLAVLIAFLGLDYNLENISTDSNTNIKLIILYSIIPIILKIFAIVNIHKYKKTNYSY</sequence>
<name>A0A5C2H7W9_9BACT</name>
<dbReference type="InterPro" id="IPR036259">
    <property type="entry name" value="MFS_trans_sf"/>
</dbReference>
<dbReference type="OrthoDB" id="181905at2"/>
<reference evidence="3" key="2">
    <citation type="submission" date="2019-09" db="EMBL/GenBank/DDBJ databases">
        <title>Complete genome sequencing of four Arcobacter species reveals a diverse suite of mobile elements.</title>
        <authorList>
            <person name="On S.L.W."/>
            <person name="Miller W.G."/>
            <person name="Biggs P."/>
            <person name="Cornelius A."/>
            <person name="Vandamme P."/>
        </authorList>
    </citation>
    <scope>NUCLEOTIDE SEQUENCE [LARGE SCALE GENOMIC DNA]</scope>
    <source>
        <strain evidence="3">LMG 26638</strain>
    </source>
</reference>
<dbReference type="GO" id="GO:0008643">
    <property type="term" value="P:carbohydrate transport"/>
    <property type="evidence" value="ECO:0007669"/>
    <property type="project" value="InterPro"/>
</dbReference>